<dbReference type="InterPro" id="IPR044855">
    <property type="entry name" value="CoA-Trfase_III_dom3_sf"/>
</dbReference>
<evidence type="ECO:0000313" key="3">
    <source>
        <dbReference type="Proteomes" id="UP001601992"/>
    </source>
</evidence>
<dbReference type="GO" id="GO:0016740">
    <property type="term" value="F:transferase activity"/>
    <property type="evidence" value="ECO:0007669"/>
    <property type="project" value="UniProtKB-KW"/>
</dbReference>
<keyword evidence="3" id="KW-1185">Reference proteome</keyword>
<proteinExistence type="predicted"/>
<accession>A0ABW6SE03</accession>
<dbReference type="SUPFAM" id="SSF89796">
    <property type="entry name" value="CoA-transferase family III (CaiB/BaiF)"/>
    <property type="match status" value="1"/>
</dbReference>
<organism evidence="2 3">
    <name type="scientific">Nocardia jiangxiensis</name>
    <dbReference type="NCBI Taxonomy" id="282685"/>
    <lineage>
        <taxon>Bacteria</taxon>
        <taxon>Bacillati</taxon>
        <taxon>Actinomycetota</taxon>
        <taxon>Actinomycetes</taxon>
        <taxon>Mycobacteriales</taxon>
        <taxon>Nocardiaceae</taxon>
        <taxon>Nocardia</taxon>
    </lineage>
</organism>
<gene>
    <name evidence="2" type="ORF">ACFYXQ_43045</name>
</gene>
<dbReference type="PANTHER" id="PTHR48207:SF3">
    <property type="entry name" value="SUCCINATE--HYDROXYMETHYLGLUTARATE COA-TRANSFERASE"/>
    <property type="match status" value="1"/>
</dbReference>
<protein>
    <submittedName>
        <fullName evidence="2">CaiB/BaiF CoA transferase family protein</fullName>
    </submittedName>
</protein>
<keyword evidence="1 2" id="KW-0808">Transferase</keyword>
<dbReference type="Gene3D" id="3.30.1540.10">
    <property type="entry name" value="formyl-coa transferase, domain 3"/>
    <property type="match status" value="1"/>
</dbReference>
<dbReference type="InterPro" id="IPR023606">
    <property type="entry name" value="CoA-Trfase_III_dom_1_sf"/>
</dbReference>
<dbReference type="InterPro" id="IPR050483">
    <property type="entry name" value="CoA-transferase_III_domain"/>
</dbReference>
<dbReference type="EMBL" id="JBIAQY010000028">
    <property type="protein sequence ID" value="MFF3574547.1"/>
    <property type="molecule type" value="Genomic_DNA"/>
</dbReference>
<dbReference type="Pfam" id="PF02515">
    <property type="entry name" value="CoA_transf_3"/>
    <property type="match status" value="1"/>
</dbReference>
<comment type="caution">
    <text evidence="2">The sequence shown here is derived from an EMBL/GenBank/DDBJ whole genome shotgun (WGS) entry which is preliminary data.</text>
</comment>
<evidence type="ECO:0000256" key="1">
    <source>
        <dbReference type="ARBA" id="ARBA00022679"/>
    </source>
</evidence>
<dbReference type="Proteomes" id="UP001601992">
    <property type="component" value="Unassembled WGS sequence"/>
</dbReference>
<reference evidence="2 3" key="1">
    <citation type="submission" date="2024-10" db="EMBL/GenBank/DDBJ databases">
        <title>The Natural Products Discovery Center: Release of the First 8490 Sequenced Strains for Exploring Actinobacteria Biosynthetic Diversity.</title>
        <authorList>
            <person name="Kalkreuter E."/>
            <person name="Kautsar S.A."/>
            <person name="Yang D."/>
            <person name="Bader C.D."/>
            <person name="Teijaro C.N."/>
            <person name="Fluegel L."/>
            <person name="Davis C.M."/>
            <person name="Simpson J.R."/>
            <person name="Lauterbach L."/>
            <person name="Steele A.D."/>
            <person name="Gui C."/>
            <person name="Meng S."/>
            <person name="Li G."/>
            <person name="Viehrig K."/>
            <person name="Ye F."/>
            <person name="Su P."/>
            <person name="Kiefer A.F."/>
            <person name="Nichols A."/>
            <person name="Cepeda A.J."/>
            <person name="Yan W."/>
            <person name="Fan B."/>
            <person name="Jiang Y."/>
            <person name="Adhikari A."/>
            <person name="Zheng C.-J."/>
            <person name="Schuster L."/>
            <person name="Cowan T.M."/>
            <person name="Smanski M.J."/>
            <person name="Chevrette M.G."/>
            <person name="De Carvalho L.P.S."/>
            <person name="Shen B."/>
        </authorList>
    </citation>
    <scope>NUCLEOTIDE SEQUENCE [LARGE SCALE GENOMIC DNA]</scope>
    <source>
        <strain evidence="2 3">NPDC002593</strain>
    </source>
</reference>
<sequence length="423" mass="45228">MGADVMTNQAVTTNAEAADAVPPGRRLGVLHGVKVLDLTRFLAGPFGGMVLADLGADVLKVEQLVGDSSRANPPYFHQGDSAYFMSINRNKRSIALDIRTDKGKNILRKLVADADIILDNLRAPQRKKLGLDYEELAQVNPRIVSVSVTGFGSSGPFADRPAYDIIVEALAGVMSVTGPIGGPSVRAGVPIGDITAGLYAAIGSLAGLQTVHATGRGTHLDVGMLDCQLSLLSYLAQYYFTGGLVATHQGREHLSIPTYNTFVTRDGSEIVIAANTEEQWQALCTVLDRKELCGLERFATNADRLAHRDELITVLRAEMSKWDRDSLERALMDAEVPVAAINTIDVALRSPQVAHREMVVRAPHRNGGYFRTLGATIKSETSPGGEFTSPPALGGDTQAVLHQLGYSADDIADLADQGVIKST</sequence>
<dbReference type="RefSeq" id="WP_083896291.1">
    <property type="nucleotide sequence ID" value="NZ_JBIAQY010000028.1"/>
</dbReference>
<dbReference type="PANTHER" id="PTHR48207">
    <property type="entry name" value="SUCCINATE--HYDROXYMETHYLGLUTARATE COA-TRANSFERASE"/>
    <property type="match status" value="1"/>
</dbReference>
<dbReference type="Gene3D" id="3.40.50.10540">
    <property type="entry name" value="Crotonobetainyl-coa:carnitine coa-transferase, domain 1"/>
    <property type="match status" value="1"/>
</dbReference>
<name>A0ABW6SE03_9NOCA</name>
<evidence type="ECO:0000313" key="2">
    <source>
        <dbReference type="EMBL" id="MFF3574547.1"/>
    </source>
</evidence>
<dbReference type="InterPro" id="IPR003673">
    <property type="entry name" value="CoA-Trfase_fam_III"/>
</dbReference>